<dbReference type="InterPro" id="IPR024264">
    <property type="entry name" value="DUF3786"/>
</dbReference>
<evidence type="ECO:0000259" key="1">
    <source>
        <dbReference type="Pfam" id="PF12654"/>
    </source>
</evidence>
<protein>
    <recommendedName>
        <fullName evidence="1">DUF3786 domain-containing protein</fullName>
    </recommendedName>
</protein>
<accession>A0A497EKY2</accession>
<evidence type="ECO:0000313" key="2">
    <source>
        <dbReference type="EMBL" id="RLE46867.1"/>
    </source>
</evidence>
<dbReference type="Pfam" id="PF12654">
    <property type="entry name" value="DUF3786"/>
    <property type="match status" value="1"/>
</dbReference>
<evidence type="ECO:0000313" key="3">
    <source>
        <dbReference type="Proteomes" id="UP000278475"/>
    </source>
</evidence>
<reference evidence="2 3" key="1">
    <citation type="submission" date="2018-06" db="EMBL/GenBank/DDBJ databases">
        <title>Extensive metabolic versatility and redundancy in microbially diverse, dynamic hydrothermal sediments.</title>
        <authorList>
            <person name="Dombrowski N."/>
            <person name="Teske A."/>
            <person name="Baker B.J."/>
        </authorList>
    </citation>
    <scope>NUCLEOTIDE SEQUENCE [LARGE SCALE GENOMIC DNA]</scope>
    <source>
        <strain evidence="2">B66_G16</strain>
    </source>
</reference>
<sequence>MYRELWNWDKVKDRLRQLPGRLGFPKSEYLRFLGLRLSLKDGKLFDELRGVDYPEVEPAVYYVLHEYSKAEDVPETGELIPFKKLPGGIHYYGSFYNRVIIPLERTFGRDPELLLTAADPLGGTKFDLGDASVKIYALPRIPVIFAIWAGDEELSASANVLFDSSASNYVTAEEATILCEITLKRLKDMIEALR</sequence>
<dbReference type="EMBL" id="QMQV01000162">
    <property type="protein sequence ID" value="RLE46867.1"/>
    <property type="molecule type" value="Genomic_DNA"/>
</dbReference>
<proteinExistence type="predicted"/>
<gene>
    <name evidence="2" type="ORF">DRJ31_09565</name>
</gene>
<feature type="domain" description="DUF3786" evidence="1">
    <location>
        <begin position="55"/>
        <end position="184"/>
    </location>
</feature>
<organism evidence="2 3">
    <name type="scientific">Thermoproteota archaeon</name>
    <dbReference type="NCBI Taxonomy" id="2056631"/>
    <lineage>
        <taxon>Archaea</taxon>
        <taxon>Thermoproteota</taxon>
    </lineage>
</organism>
<comment type="caution">
    <text evidence="2">The sequence shown here is derived from an EMBL/GenBank/DDBJ whole genome shotgun (WGS) entry which is preliminary data.</text>
</comment>
<dbReference type="Proteomes" id="UP000278475">
    <property type="component" value="Unassembled WGS sequence"/>
</dbReference>
<name>A0A497EKY2_9CREN</name>
<dbReference type="AlphaFoldDB" id="A0A497EKY2"/>